<dbReference type="KEGG" id="sarm:DVA86_14055"/>
<name>A0A345XPP3_9ACTN</name>
<proteinExistence type="predicted"/>
<feature type="transmembrane region" description="Helical" evidence="1">
    <location>
        <begin position="6"/>
        <end position="30"/>
    </location>
</feature>
<evidence type="ECO:0000313" key="2">
    <source>
        <dbReference type="EMBL" id="AXK33609.1"/>
    </source>
</evidence>
<dbReference type="Proteomes" id="UP000254425">
    <property type="component" value="Chromosome"/>
</dbReference>
<keyword evidence="1" id="KW-0472">Membrane</keyword>
<dbReference type="AlphaFoldDB" id="A0A345XPP3"/>
<organism evidence="2 3">
    <name type="scientific">Streptomyces armeniacus</name>
    <dbReference type="NCBI Taxonomy" id="83291"/>
    <lineage>
        <taxon>Bacteria</taxon>
        <taxon>Bacillati</taxon>
        <taxon>Actinomycetota</taxon>
        <taxon>Actinomycetes</taxon>
        <taxon>Kitasatosporales</taxon>
        <taxon>Streptomycetaceae</taxon>
        <taxon>Streptomyces</taxon>
    </lineage>
</organism>
<keyword evidence="1" id="KW-0812">Transmembrane</keyword>
<evidence type="ECO:0000256" key="1">
    <source>
        <dbReference type="SAM" id="Phobius"/>
    </source>
</evidence>
<dbReference type="EMBL" id="CP031320">
    <property type="protein sequence ID" value="AXK33609.1"/>
    <property type="molecule type" value="Genomic_DNA"/>
</dbReference>
<sequence>MTLTLLVRLSLALTATVCLLVCVLSAVYVWSGNTARRTRAWRVLRPSSRRSAAASELSHQSRLFVRSQ</sequence>
<evidence type="ECO:0000313" key="3">
    <source>
        <dbReference type="Proteomes" id="UP000254425"/>
    </source>
</evidence>
<reference evidence="2 3" key="1">
    <citation type="submission" date="2018-07" db="EMBL/GenBank/DDBJ databases">
        <title>Draft genome of the type strain Streptomyces armeniacus ATCC 15676.</title>
        <authorList>
            <person name="Labana P."/>
            <person name="Gosse J.T."/>
            <person name="Boddy C.N."/>
        </authorList>
    </citation>
    <scope>NUCLEOTIDE SEQUENCE [LARGE SCALE GENOMIC DNA]</scope>
    <source>
        <strain evidence="2 3">ATCC 15676</strain>
    </source>
</reference>
<protein>
    <submittedName>
        <fullName evidence="2">Uncharacterized protein</fullName>
    </submittedName>
</protein>
<accession>A0A345XPP3</accession>
<keyword evidence="1" id="KW-1133">Transmembrane helix</keyword>
<gene>
    <name evidence="2" type="ORF">DVA86_14055</name>
</gene>
<keyword evidence="3" id="KW-1185">Reference proteome</keyword>